<dbReference type="EMBL" id="CABVMM010000011">
    <property type="protein sequence ID" value="VVV01500.1"/>
    <property type="molecule type" value="Genomic_DNA"/>
</dbReference>
<gene>
    <name evidence="1" type="ORF">FVB9532_02792</name>
</gene>
<protein>
    <submittedName>
        <fullName evidence="1">Uncharacterized protein</fullName>
    </submittedName>
</protein>
<name>A0AC61YB03_9FLAO</name>
<evidence type="ECO:0000313" key="1">
    <source>
        <dbReference type="EMBL" id="VVV01500.1"/>
    </source>
</evidence>
<accession>A0AC61YB03</accession>
<sequence length="270" mass="31607">MKKIGLYFLLVFIVSFSFSAKAQEKYNIDKLNYYKYVVIPIQYKFQDEDNEYMLNSLTKYLLNQEGFDTYMDVESKPNDLKFNRCLALYVDVISESESFFSLQTKLDLVFKDCNNEVIFKSEGKSRIKNYEESYKDALKEAFEVFGSANFIYKYNGKNNYDQTHSVKAEQSEPEINEITQVDKIEYNLPGTYSLFNEKYKIDKIEAGYIMLNAESGDRKAFINVTSDHSILFNSEKMNGKMKFTNDGNLEIEYFNNDTGKLEKATLYKVE</sequence>
<reference evidence="1" key="1">
    <citation type="submission" date="2019-09" db="EMBL/GenBank/DDBJ databases">
        <authorList>
            <person name="Rodrigo-Torres L."/>
            <person name="Arahal R. D."/>
            <person name="Lucena T."/>
        </authorList>
    </citation>
    <scope>NUCLEOTIDE SEQUENCE</scope>
    <source>
        <strain evidence="1">ISS653</strain>
    </source>
</reference>
<keyword evidence="2" id="KW-1185">Reference proteome</keyword>
<proteinExistence type="predicted"/>
<organism evidence="1 2">
    <name type="scientific">Mesonia oceanica</name>
    <dbReference type="NCBI Taxonomy" id="2687242"/>
    <lineage>
        <taxon>Bacteria</taxon>
        <taxon>Pseudomonadati</taxon>
        <taxon>Bacteroidota</taxon>
        <taxon>Flavobacteriia</taxon>
        <taxon>Flavobacteriales</taxon>
        <taxon>Flavobacteriaceae</taxon>
        <taxon>Mesonia</taxon>
    </lineage>
</organism>
<comment type="caution">
    <text evidence="1">The sequence shown here is derived from an EMBL/GenBank/DDBJ whole genome shotgun (WGS) entry which is preliminary data.</text>
</comment>
<dbReference type="Proteomes" id="UP000356253">
    <property type="component" value="Unassembled WGS sequence"/>
</dbReference>
<evidence type="ECO:0000313" key="2">
    <source>
        <dbReference type="Proteomes" id="UP000356253"/>
    </source>
</evidence>